<name>Q83GN9_TROWT</name>
<evidence type="ECO:0000256" key="4">
    <source>
        <dbReference type="ARBA" id="ARBA00022741"/>
    </source>
</evidence>
<dbReference type="Pfam" id="PF03793">
    <property type="entry name" value="PASTA"/>
    <property type="match status" value="4"/>
</dbReference>
<reference evidence="12 13" key="1">
    <citation type="journal article" date="2003" name="Genome Res.">
        <title>Tropheryma whipplei twist: a human pathogenic Actinobacteria with a reduced genome.</title>
        <authorList>
            <person name="Raoult D."/>
            <person name="Ogata H."/>
            <person name="Audic S."/>
            <person name="Robert C."/>
            <person name="Suhre K."/>
            <person name="Drancourt M."/>
            <person name="Claverie J.-M."/>
        </authorList>
    </citation>
    <scope>NUCLEOTIDE SEQUENCE [LARGE SCALE GENOMIC DNA]</scope>
    <source>
        <strain evidence="12 13">Twist</strain>
    </source>
</reference>
<dbReference type="CDD" id="cd06577">
    <property type="entry name" value="PASTA_pknB"/>
    <property type="match status" value="3"/>
</dbReference>
<evidence type="ECO:0000313" key="13">
    <source>
        <dbReference type="Proteomes" id="UP000002200"/>
    </source>
</evidence>
<dbReference type="CDD" id="cd14014">
    <property type="entry name" value="STKc_PknB_like"/>
    <property type="match status" value="1"/>
</dbReference>
<keyword evidence="13" id="KW-1185">Reference proteome</keyword>
<evidence type="ECO:0000259" key="10">
    <source>
        <dbReference type="PROSITE" id="PS50011"/>
    </source>
</evidence>
<feature type="domain" description="PASTA" evidence="11">
    <location>
        <begin position="469"/>
        <end position="535"/>
    </location>
</feature>
<evidence type="ECO:0000256" key="6">
    <source>
        <dbReference type="ARBA" id="ARBA00022840"/>
    </source>
</evidence>
<dbReference type="PROSITE" id="PS50011">
    <property type="entry name" value="PROTEIN_KINASE_DOM"/>
    <property type="match status" value="1"/>
</dbReference>
<dbReference type="InterPro" id="IPR000719">
    <property type="entry name" value="Prot_kinase_dom"/>
</dbReference>
<evidence type="ECO:0000256" key="8">
    <source>
        <dbReference type="ARBA" id="ARBA00048679"/>
    </source>
</evidence>
<dbReference type="GO" id="GO:0005524">
    <property type="term" value="F:ATP binding"/>
    <property type="evidence" value="ECO:0007669"/>
    <property type="project" value="UniProtKB-KW"/>
</dbReference>
<dbReference type="EC" id="2.7.11.1" evidence="1"/>
<dbReference type="FunFam" id="1.10.510.10:FF:000021">
    <property type="entry name" value="Serine/threonine protein kinase"/>
    <property type="match status" value="1"/>
</dbReference>
<dbReference type="AlphaFoldDB" id="Q83GN9"/>
<dbReference type="eggNOG" id="COG2815">
    <property type="taxonomic scope" value="Bacteria"/>
</dbReference>
<sequence length="601" mass="64909">MRDAASVIGMRIADRYLITEKIASGGMATVYKGKDIRLKRDVSIKIMHDHLVDDPKFTEKFIAEAQLAAGISNANIVNVFDQGRENRIAYMVMEYVPGITLRKLLREKHVLTVKQTLEIITCVLEGLSSAHKSGLIHRDIKPENILIGNNGQIKLGDFGLSRLASNNTTTGTGLLGTIAYLSPELITRSEADTRSDVYAIGIMLFELLTGQQPFHGKQPMEVAHKHANLPMPKPSAVNPGVPSVIDDIVLWACSKNPEQRPSDASVLLNALKKINLENEYSTIDATEIIDFGASENKLKTPQKKMIIKLLVVIALPVVLVSSGFVSWYFIAGPGSTVEITDLAGLTPEEIKEQLEKKGLTVTISQKYDKSVPSGGIINLPSAGTAWERDKTLELDISLGPRVFDIKGLAGLPISEALSLLRDRDIKIYRQEEHFSGTVSSGLVISVKKKSGDDISHGGRVSENDELYILSSLGAIPNLIGMPEEDAKEALANAGLAVGAITQEYNDNYPKGRVIRQTPSGDPVTKGSAINFVVSKGPDLVIVPNLTGKTLHDAVDALTSLGFRVYLTTSIPLDARPAKIITTPSAGTAVKRGSRVTVTTPG</sequence>
<dbReference type="GeneID" id="67388334"/>
<feature type="domain" description="PASTA" evidence="11">
    <location>
        <begin position="536"/>
        <end position="601"/>
    </location>
</feature>
<evidence type="ECO:0000259" key="11">
    <source>
        <dbReference type="PROSITE" id="PS51178"/>
    </source>
</evidence>
<dbReference type="InterPro" id="IPR008271">
    <property type="entry name" value="Ser/Thr_kinase_AS"/>
</dbReference>
<dbReference type="InterPro" id="IPR005543">
    <property type="entry name" value="PASTA_dom"/>
</dbReference>
<dbReference type="OrthoDB" id="9762169at2"/>
<gene>
    <name evidence="12" type="primary">pknB</name>
    <name evidence="12" type="ordered locus">TWT_216</name>
</gene>
<evidence type="ECO:0000313" key="12">
    <source>
        <dbReference type="EMBL" id="AAO44313.1"/>
    </source>
</evidence>
<proteinExistence type="predicted"/>
<keyword evidence="6" id="KW-0067">ATP-binding</keyword>
<evidence type="ECO:0000256" key="5">
    <source>
        <dbReference type="ARBA" id="ARBA00022777"/>
    </source>
</evidence>
<keyword evidence="5 12" id="KW-0418">Kinase</keyword>
<feature type="domain" description="Protein kinase" evidence="10">
    <location>
        <begin position="16"/>
        <end position="272"/>
    </location>
</feature>
<dbReference type="KEGG" id="twh:TWT_216"/>
<accession>Q83GN9</accession>
<keyword evidence="2" id="KW-0723">Serine/threonine-protein kinase</keyword>
<dbReference type="InterPro" id="IPR011009">
    <property type="entry name" value="Kinase-like_dom_sf"/>
</dbReference>
<evidence type="ECO:0000256" key="7">
    <source>
        <dbReference type="ARBA" id="ARBA00047899"/>
    </source>
</evidence>
<dbReference type="GO" id="GO:0106310">
    <property type="term" value="F:protein serine kinase activity"/>
    <property type="evidence" value="ECO:0007669"/>
    <property type="project" value="RHEA"/>
</dbReference>
<dbReference type="PROSITE" id="PS51178">
    <property type="entry name" value="PASTA"/>
    <property type="match status" value="2"/>
</dbReference>
<dbReference type="Gene3D" id="1.10.510.10">
    <property type="entry name" value="Transferase(Phosphotransferase) domain 1"/>
    <property type="match status" value="1"/>
</dbReference>
<keyword evidence="4" id="KW-0547">Nucleotide-binding</keyword>
<evidence type="ECO:0000256" key="2">
    <source>
        <dbReference type="ARBA" id="ARBA00022527"/>
    </source>
</evidence>
<dbReference type="STRING" id="203267.TWT_216"/>
<dbReference type="Gene3D" id="3.30.200.20">
    <property type="entry name" value="Phosphorylase Kinase, domain 1"/>
    <property type="match status" value="1"/>
</dbReference>
<dbReference type="PROSITE" id="PS00108">
    <property type="entry name" value="PROTEIN_KINASE_ST"/>
    <property type="match status" value="1"/>
</dbReference>
<feature type="transmembrane region" description="Helical" evidence="9">
    <location>
        <begin position="306"/>
        <end position="330"/>
    </location>
</feature>
<organism evidence="12 13">
    <name type="scientific">Tropheryma whipplei (strain Twist)</name>
    <name type="common">Whipple's bacillus</name>
    <dbReference type="NCBI Taxonomy" id="203267"/>
    <lineage>
        <taxon>Bacteria</taxon>
        <taxon>Bacillati</taxon>
        <taxon>Actinomycetota</taxon>
        <taxon>Actinomycetes</taxon>
        <taxon>Micrococcales</taxon>
        <taxon>Tropherymataceae</taxon>
        <taxon>Tropheryma</taxon>
    </lineage>
</organism>
<dbReference type="SUPFAM" id="SSF56112">
    <property type="entry name" value="Protein kinase-like (PK-like)"/>
    <property type="match status" value="1"/>
</dbReference>
<dbReference type="Proteomes" id="UP000002200">
    <property type="component" value="Chromosome"/>
</dbReference>
<dbReference type="EMBL" id="AE014184">
    <property type="protein sequence ID" value="AAO44313.1"/>
    <property type="molecule type" value="Genomic_DNA"/>
</dbReference>
<comment type="catalytic activity">
    <reaction evidence="7">
        <text>L-threonyl-[protein] + ATP = O-phospho-L-threonyl-[protein] + ADP + H(+)</text>
        <dbReference type="Rhea" id="RHEA:46608"/>
        <dbReference type="Rhea" id="RHEA-COMP:11060"/>
        <dbReference type="Rhea" id="RHEA-COMP:11605"/>
        <dbReference type="ChEBI" id="CHEBI:15378"/>
        <dbReference type="ChEBI" id="CHEBI:30013"/>
        <dbReference type="ChEBI" id="CHEBI:30616"/>
        <dbReference type="ChEBI" id="CHEBI:61977"/>
        <dbReference type="ChEBI" id="CHEBI:456216"/>
        <dbReference type="EC" id="2.7.11.1"/>
    </reaction>
</comment>
<evidence type="ECO:0000256" key="9">
    <source>
        <dbReference type="SAM" id="Phobius"/>
    </source>
</evidence>
<keyword evidence="3 12" id="KW-0808">Transferase</keyword>
<dbReference type="Pfam" id="PF00069">
    <property type="entry name" value="Pkinase"/>
    <property type="match status" value="1"/>
</dbReference>
<dbReference type="PANTHER" id="PTHR43289:SF34">
    <property type="entry name" value="SERINE_THREONINE-PROTEIN KINASE YBDM-RELATED"/>
    <property type="match status" value="1"/>
</dbReference>
<dbReference type="Gene3D" id="3.30.10.20">
    <property type="match status" value="3"/>
</dbReference>
<keyword evidence="9" id="KW-0472">Membrane</keyword>
<dbReference type="PANTHER" id="PTHR43289">
    <property type="entry name" value="MITOGEN-ACTIVATED PROTEIN KINASE KINASE KINASE 20-RELATED"/>
    <property type="match status" value="1"/>
</dbReference>
<dbReference type="GO" id="GO:0004674">
    <property type="term" value="F:protein serine/threonine kinase activity"/>
    <property type="evidence" value="ECO:0007669"/>
    <property type="project" value="UniProtKB-KW"/>
</dbReference>
<dbReference type="HOGENOM" id="CLU_000288_135_2_11"/>
<keyword evidence="9" id="KW-1133">Transmembrane helix</keyword>
<evidence type="ECO:0000256" key="3">
    <source>
        <dbReference type="ARBA" id="ARBA00022679"/>
    </source>
</evidence>
<evidence type="ECO:0000256" key="1">
    <source>
        <dbReference type="ARBA" id="ARBA00012513"/>
    </source>
</evidence>
<protein>
    <recommendedName>
        <fullName evidence="1">non-specific serine/threonine protein kinase</fullName>
        <ecNumber evidence="1">2.7.11.1</ecNumber>
    </recommendedName>
</protein>
<dbReference type="eggNOG" id="COG0515">
    <property type="taxonomic scope" value="Bacteria"/>
</dbReference>
<dbReference type="RefSeq" id="WP_011096501.1">
    <property type="nucleotide sequence ID" value="NC_004572.3"/>
</dbReference>
<dbReference type="SMART" id="SM00740">
    <property type="entry name" value="PASTA"/>
    <property type="match status" value="4"/>
</dbReference>
<dbReference type="SMART" id="SM00220">
    <property type="entry name" value="S_TKc"/>
    <property type="match status" value="1"/>
</dbReference>
<keyword evidence="9" id="KW-0812">Transmembrane</keyword>
<comment type="catalytic activity">
    <reaction evidence="8">
        <text>L-seryl-[protein] + ATP = O-phospho-L-seryl-[protein] + ADP + H(+)</text>
        <dbReference type="Rhea" id="RHEA:17989"/>
        <dbReference type="Rhea" id="RHEA-COMP:9863"/>
        <dbReference type="Rhea" id="RHEA-COMP:11604"/>
        <dbReference type="ChEBI" id="CHEBI:15378"/>
        <dbReference type="ChEBI" id="CHEBI:29999"/>
        <dbReference type="ChEBI" id="CHEBI:30616"/>
        <dbReference type="ChEBI" id="CHEBI:83421"/>
        <dbReference type="ChEBI" id="CHEBI:456216"/>
        <dbReference type="EC" id="2.7.11.1"/>
    </reaction>
</comment>